<dbReference type="Proteomes" id="UP000324897">
    <property type="component" value="Unassembled WGS sequence"/>
</dbReference>
<dbReference type="AlphaFoldDB" id="A0A5J9TT58"/>
<gene>
    <name evidence="1" type="ORF">EJB05_38038</name>
</gene>
<comment type="caution">
    <text evidence="1">The sequence shown here is derived from an EMBL/GenBank/DDBJ whole genome shotgun (WGS) entry which is preliminary data.</text>
</comment>
<dbReference type="EMBL" id="RWGY01000031">
    <property type="protein sequence ID" value="TVU14563.1"/>
    <property type="molecule type" value="Genomic_DNA"/>
</dbReference>
<sequence length="80" mass="9500">MEFILPDQVISISYPMSGFSVQELETISQLCPHCPFAKEVWQKINIWRGKELYKTISTEKGDTDWWNDNMGNFTERKKKR</sequence>
<dbReference type="Gramene" id="TVU14563">
    <property type="protein sequence ID" value="TVU14563"/>
    <property type="gene ID" value="EJB05_38038"/>
</dbReference>
<evidence type="ECO:0000313" key="2">
    <source>
        <dbReference type="Proteomes" id="UP000324897"/>
    </source>
</evidence>
<feature type="non-terminal residue" evidence="1">
    <location>
        <position position="1"/>
    </location>
</feature>
<accession>A0A5J9TT58</accession>
<organism evidence="1 2">
    <name type="scientific">Eragrostis curvula</name>
    <name type="common">weeping love grass</name>
    <dbReference type="NCBI Taxonomy" id="38414"/>
    <lineage>
        <taxon>Eukaryota</taxon>
        <taxon>Viridiplantae</taxon>
        <taxon>Streptophyta</taxon>
        <taxon>Embryophyta</taxon>
        <taxon>Tracheophyta</taxon>
        <taxon>Spermatophyta</taxon>
        <taxon>Magnoliopsida</taxon>
        <taxon>Liliopsida</taxon>
        <taxon>Poales</taxon>
        <taxon>Poaceae</taxon>
        <taxon>PACMAD clade</taxon>
        <taxon>Chloridoideae</taxon>
        <taxon>Eragrostideae</taxon>
        <taxon>Eragrostidinae</taxon>
        <taxon>Eragrostis</taxon>
    </lineage>
</organism>
<reference evidence="1 2" key="1">
    <citation type="journal article" date="2019" name="Sci. Rep.">
        <title>A high-quality genome of Eragrostis curvula grass provides insights into Poaceae evolution and supports new strategies to enhance forage quality.</title>
        <authorList>
            <person name="Carballo J."/>
            <person name="Santos B.A.C.M."/>
            <person name="Zappacosta D."/>
            <person name="Garbus I."/>
            <person name="Selva J.P."/>
            <person name="Gallo C.A."/>
            <person name="Diaz A."/>
            <person name="Albertini E."/>
            <person name="Caccamo M."/>
            <person name="Echenique V."/>
        </authorList>
    </citation>
    <scope>NUCLEOTIDE SEQUENCE [LARGE SCALE GENOMIC DNA]</scope>
    <source>
        <strain evidence="2">cv. Victoria</strain>
        <tissue evidence="1">Leaf</tissue>
    </source>
</reference>
<name>A0A5J9TT58_9POAL</name>
<proteinExistence type="predicted"/>
<keyword evidence="2" id="KW-1185">Reference proteome</keyword>
<evidence type="ECO:0000313" key="1">
    <source>
        <dbReference type="EMBL" id="TVU14563.1"/>
    </source>
</evidence>
<protein>
    <submittedName>
        <fullName evidence="1">Uncharacterized protein</fullName>
    </submittedName>
</protein>